<dbReference type="GO" id="GO:0016787">
    <property type="term" value="F:hydrolase activity"/>
    <property type="evidence" value="ECO:0007669"/>
    <property type="project" value="UniProtKB-KW"/>
</dbReference>
<evidence type="ECO:0000313" key="4">
    <source>
        <dbReference type="Proteomes" id="UP000725649"/>
    </source>
</evidence>
<dbReference type="PANTHER" id="PTHR11575:SF24">
    <property type="entry name" value="5'-NUCLEOTIDASE"/>
    <property type="match status" value="1"/>
</dbReference>
<comment type="caution">
    <text evidence="3">The sequence shown here is derived from an EMBL/GenBank/DDBJ whole genome shotgun (WGS) entry which is preliminary data.</text>
</comment>
<dbReference type="PRINTS" id="PR01607">
    <property type="entry name" value="APYRASEFAMLY"/>
</dbReference>
<evidence type="ECO:0000256" key="1">
    <source>
        <dbReference type="RuleBase" id="RU362119"/>
    </source>
</evidence>
<comment type="similarity">
    <text evidence="1">Belongs to the 5'-nucleotidase family.</text>
</comment>
<dbReference type="InterPro" id="IPR006179">
    <property type="entry name" value="5_nucleotidase/apyrase"/>
</dbReference>
<dbReference type="Proteomes" id="UP000725649">
    <property type="component" value="Unassembled WGS sequence"/>
</dbReference>
<dbReference type="EMBL" id="SUVG01000003">
    <property type="protein sequence ID" value="MBE6421183.1"/>
    <property type="molecule type" value="Genomic_DNA"/>
</dbReference>
<dbReference type="InterPro" id="IPR029052">
    <property type="entry name" value="Metallo-depent_PP-like"/>
</dbReference>
<accession>A0A928HEY2</accession>
<feature type="domain" description="5'-Nucleotidase C-terminal" evidence="2">
    <location>
        <begin position="323"/>
        <end position="454"/>
    </location>
</feature>
<dbReference type="SUPFAM" id="SSF55816">
    <property type="entry name" value="5'-nucleotidase (syn. UDP-sugar hydrolase), C-terminal domain"/>
    <property type="match status" value="1"/>
</dbReference>
<protein>
    <submittedName>
        <fullName evidence="3">Bifunctional metallophosphatase/5'-nucleotidase</fullName>
    </submittedName>
</protein>
<dbReference type="InterPro" id="IPR008334">
    <property type="entry name" value="5'-Nucleotdase_C"/>
</dbReference>
<dbReference type="Pfam" id="PF02872">
    <property type="entry name" value="5_nucleotid_C"/>
    <property type="match status" value="1"/>
</dbReference>
<dbReference type="InterPro" id="IPR036907">
    <property type="entry name" value="5'-Nucleotdase_C_sf"/>
</dbReference>
<dbReference type="AlphaFoldDB" id="A0A928HEY2"/>
<sequence>MFWRRIAVLFTLGLCLCGCAKEELKQIDVLFTADAEGFYWSRPEPRLQNRVAGGYAVLKNFLQKQEGNFLLFDGGSWFGTAPEGALTKGTYVAELAGSLPFSVATVTDKDFIYGWPSLRGIVRELPYPFVVSNLKLDNQIPWPLHDYQIRTVDGIKIAVFGLVNPGAINKNKSRLPGLRAENALKSAQEMTALLKEKGVDYIILLSSLGEADASGMGDTALAEEVEGIDLILSSNKSREKPETEQINQTLIVYPGSKLDSVARVRLLFDKNNRFHSSQFEDIPLLKETYGEDETLASLATERLAATRQKMNARLSEVEQEIPHGLAQESVLGNLLADCLHRWAKLDGVVLNADSIRSSFPAGILTEYDLYKTYPYGDNITFLTMKGRAFEQALESSLSAEDNFPQIAGFTVQYNPKAPAGKKIKRITLTNGRIVRPGETYRFAVTDHVLAGGFGHDDFIDSLEFKSTFVEARQIMRTCLIRQKKAQVPSLGRWKETK</sequence>
<dbReference type="Gene3D" id="3.90.780.10">
    <property type="entry name" value="5'-Nucleotidase, C-terminal domain"/>
    <property type="match status" value="1"/>
</dbReference>
<dbReference type="PANTHER" id="PTHR11575">
    <property type="entry name" value="5'-NUCLEOTIDASE-RELATED"/>
    <property type="match status" value="1"/>
</dbReference>
<evidence type="ECO:0000259" key="2">
    <source>
        <dbReference type="Pfam" id="PF02872"/>
    </source>
</evidence>
<evidence type="ECO:0000313" key="3">
    <source>
        <dbReference type="EMBL" id="MBE6421183.1"/>
    </source>
</evidence>
<proteinExistence type="inferred from homology"/>
<name>A0A928HEY2_9BACT</name>
<dbReference type="GO" id="GO:0009166">
    <property type="term" value="P:nucleotide catabolic process"/>
    <property type="evidence" value="ECO:0007669"/>
    <property type="project" value="InterPro"/>
</dbReference>
<feature type="signal peptide" evidence="1">
    <location>
        <begin position="1"/>
        <end position="20"/>
    </location>
</feature>
<organism evidence="3 4">
    <name type="scientific">Candidatus Avelusimicrobium gallicola</name>
    <dbReference type="NCBI Taxonomy" id="2562704"/>
    <lineage>
        <taxon>Bacteria</taxon>
        <taxon>Pseudomonadati</taxon>
        <taxon>Elusimicrobiota</taxon>
        <taxon>Elusimicrobia</taxon>
        <taxon>Elusimicrobiales</taxon>
        <taxon>Elusimicrobiaceae</taxon>
        <taxon>Candidatus Avelusimicrobium</taxon>
    </lineage>
</organism>
<dbReference type="GO" id="GO:0000166">
    <property type="term" value="F:nucleotide binding"/>
    <property type="evidence" value="ECO:0007669"/>
    <property type="project" value="UniProtKB-KW"/>
</dbReference>
<reference evidence="3" key="1">
    <citation type="submission" date="2019-04" db="EMBL/GenBank/DDBJ databases">
        <title>Evolution of Biomass-Degrading Anaerobic Consortia Revealed by Metagenomics.</title>
        <authorList>
            <person name="Peng X."/>
        </authorList>
    </citation>
    <scope>NUCLEOTIDE SEQUENCE</scope>
    <source>
        <strain evidence="3">SIG66</strain>
    </source>
</reference>
<keyword evidence="1" id="KW-0732">Signal</keyword>
<keyword evidence="1" id="KW-0547">Nucleotide-binding</keyword>
<keyword evidence="1" id="KW-0378">Hydrolase</keyword>
<dbReference type="SUPFAM" id="SSF56300">
    <property type="entry name" value="Metallo-dependent phosphatases"/>
    <property type="match status" value="1"/>
</dbReference>
<feature type="chain" id="PRO_5038163449" evidence="1">
    <location>
        <begin position="21"/>
        <end position="497"/>
    </location>
</feature>
<dbReference type="Gene3D" id="3.60.21.10">
    <property type="match status" value="1"/>
</dbReference>
<gene>
    <name evidence="3" type="ORF">E7027_03505</name>
</gene>